<dbReference type="InterPro" id="IPR043502">
    <property type="entry name" value="DNA/RNA_pol_sf"/>
</dbReference>
<dbReference type="CDD" id="cd01650">
    <property type="entry name" value="RT_nLTR_like"/>
    <property type="match status" value="1"/>
</dbReference>
<feature type="domain" description="Reverse transcriptase" evidence="1">
    <location>
        <begin position="34"/>
        <end position="302"/>
    </location>
</feature>
<proteinExistence type="predicted"/>
<dbReference type="PROSITE" id="PS50878">
    <property type="entry name" value="RT_POL"/>
    <property type="match status" value="1"/>
</dbReference>
<dbReference type="EMBL" id="JADCNL010000003">
    <property type="protein sequence ID" value="KAG0489035.1"/>
    <property type="molecule type" value="Genomic_DNA"/>
</dbReference>
<evidence type="ECO:0000313" key="3">
    <source>
        <dbReference type="Proteomes" id="UP000636800"/>
    </source>
</evidence>
<name>A0A835RB69_VANPL</name>
<dbReference type="Pfam" id="PF00078">
    <property type="entry name" value="RVT_1"/>
    <property type="match status" value="1"/>
</dbReference>
<evidence type="ECO:0000313" key="2">
    <source>
        <dbReference type="EMBL" id="KAG0489035.1"/>
    </source>
</evidence>
<reference evidence="2 3" key="1">
    <citation type="journal article" date="2020" name="Nat. Food">
        <title>A phased Vanilla planifolia genome enables genetic improvement of flavour and production.</title>
        <authorList>
            <person name="Hasing T."/>
            <person name="Tang H."/>
            <person name="Brym M."/>
            <person name="Khazi F."/>
            <person name="Huang T."/>
            <person name="Chambers A.H."/>
        </authorList>
    </citation>
    <scope>NUCLEOTIDE SEQUENCE [LARGE SCALE GENOMIC DNA]</scope>
    <source>
        <tissue evidence="2">Leaf</tissue>
    </source>
</reference>
<dbReference type="Proteomes" id="UP000636800">
    <property type="component" value="Chromosome 3"/>
</dbReference>
<accession>A0A835RB69</accession>
<dbReference type="InterPro" id="IPR000477">
    <property type="entry name" value="RT_dom"/>
</dbReference>
<evidence type="ECO:0000259" key="1">
    <source>
        <dbReference type="PROSITE" id="PS50878"/>
    </source>
</evidence>
<dbReference type="PANTHER" id="PTHR46890">
    <property type="entry name" value="NON-LTR RETROLELEMENT REVERSE TRANSCRIPTASE-LIKE PROTEIN-RELATED"/>
    <property type="match status" value="1"/>
</dbReference>
<gene>
    <name evidence="2" type="ORF">HPP92_007846</name>
</gene>
<dbReference type="SUPFAM" id="SSF56672">
    <property type="entry name" value="DNA/RNA polymerases"/>
    <property type="match status" value="1"/>
</dbReference>
<organism evidence="2 3">
    <name type="scientific">Vanilla planifolia</name>
    <name type="common">Vanilla</name>
    <dbReference type="NCBI Taxonomy" id="51239"/>
    <lineage>
        <taxon>Eukaryota</taxon>
        <taxon>Viridiplantae</taxon>
        <taxon>Streptophyta</taxon>
        <taxon>Embryophyta</taxon>
        <taxon>Tracheophyta</taxon>
        <taxon>Spermatophyta</taxon>
        <taxon>Magnoliopsida</taxon>
        <taxon>Liliopsida</taxon>
        <taxon>Asparagales</taxon>
        <taxon>Orchidaceae</taxon>
        <taxon>Vanilloideae</taxon>
        <taxon>Vanilleae</taxon>
        <taxon>Vanilla</taxon>
    </lineage>
</organism>
<dbReference type="AlphaFoldDB" id="A0A835RB69"/>
<dbReference type="PANTHER" id="PTHR46890:SF48">
    <property type="entry name" value="RNA-DIRECTED DNA POLYMERASE"/>
    <property type="match status" value="1"/>
</dbReference>
<protein>
    <recommendedName>
        <fullName evidence="1">Reverse transcriptase domain-containing protein</fullName>
    </recommendedName>
</protein>
<sequence length="386" mass="42377">MADSSAPGPDGFTVKFFKQCWLLLAQDLVDACNDFLSGTAIPKALGAAWLCLIPKSPAASSPNDFRPIALCNVGSKLFTKLLFSRLAPLLPGLISAEQSAFVKGRNITDNLLLVQEMLTRINRRRKDRNLLLKIDFKSAFDSVNWDFLRAVLRARGFNDHLCTLISNVLNSTWLSVLVNGSPKGFFQPCCGFRQGDPLSPALFIILLDSFSRVLRHAYNSGEVMKFSSIPGCAPVSHLAFADDLIIFTTSNRNSLRALLNHLELFLQASALELNRDKSFIIHAKSTPAGTKKLTFRLLGFKAKPLAFLHLGCSLDWACPFGSVSEANRLSQVSHLFLAEPAAFHGGQKGPNQLGGLFHVFLCLGCFEPAESGDQPHQQHPCQFFLG</sequence>
<keyword evidence="3" id="KW-1185">Reference proteome</keyword>
<comment type="caution">
    <text evidence="2">The sequence shown here is derived from an EMBL/GenBank/DDBJ whole genome shotgun (WGS) entry which is preliminary data.</text>
</comment>
<dbReference type="InterPro" id="IPR052343">
    <property type="entry name" value="Retrotransposon-Effector_Assoc"/>
</dbReference>